<protein>
    <submittedName>
        <fullName evidence="3">Protein AUXIN SIGNALING F-BOX 3</fullName>
    </submittedName>
</protein>
<feature type="domain" description="Transport inhibitor response 1" evidence="2">
    <location>
        <begin position="74"/>
        <end position="120"/>
    </location>
</feature>
<evidence type="ECO:0000259" key="2">
    <source>
        <dbReference type="Pfam" id="PF18791"/>
    </source>
</evidence>
<dbReference type="CDD" id="cd22159">
    <property type="entry name" value="F-box_AtTIR1-like"/>
    <property type="match status" value="1"/>
</dbReference>
<reference evidence="3" key="1">
    <citation type="submission" date="2019-12" db="EMBL/GenBank/DDBJ databases">
        <authorList>
            <person name="Scholes J."/>
        </authorList>
    </citation>
    <scope>NUCLEOTIDE SEQUENCE</scope>
</reference>
<accession>A0A9N7NNV5</accession>
<organism evidence="3 4">
    <name type="scientific">Striga hermonthica</name>
    <name type="common">Purple witchweed</name>
    <name type="synonym">Buchnera hermonthica</name>
    <dbReference type="NCBI Taxonomy" id="68872"/>
    <lineage>
        <taxon>Eukaryota</taxon>
        <taxon>Viridiplantae</taxon>
        <taxon>Streptophyta</taxon>
        <taxon>Embryophyta</taxon>
        <taxon>Tracheophyta</taxon>
        <taxon>Spermatophyta</taxon>
        <taxon>Magnoliopsida</taxon>
        <taxon>eudicotyledons</taxon>
        <taxon>Gunneridae</taxon>
        <taxon>Pentapetalae</taxon>
        <taxon>asterids</taxon>
        <taxon>lamiids</taxon>
        <taxon>Lamiales</taxon>
        <taxon>Orobanchaceae</taxon>
        <taxon>Buchnereae</taxon>
        <taxon>Striga</taxon>
    </lineage>
</organism>
<dbReference type="OrthoDB" id="423607at2759"/>
<dbReference type="GO" id="GO:0019005">
    <property type="term" value="C:SCF ubiquitin ligase complex"/>
    <property type="evidence" value="ECO:0007669"/>
    <property type="project" value="TreeGrafter"/>
</dbReference>
<dbReference type="Gene3D" id="3.80.10.10">
    <property type="entry name" value="Ribonuclease Inhibitor"/>
    <property type="match status" value="1"/>
</dbReference>
<sequence length="578" mass="64842">MDPEPEKREDPPSNFLFPDEALEKVLSFIDSHKDRSSVSLVRKDWYNAERWTRSKIFIGNCYSVSPDIVARRFPRIKSVTLKGKPRFSDFNLLPHDWGASVHPWVVMFSKVYPFLEELRLKRMNVTDESLELLAKSFPYFKALSLTSCEGFTENGLKAIASNCRNLTELNIQDSMTEEVSGDWLSCFPENFSSLEILNFASLSGEVSFDDLDRLVARCKSLRVLKVNETVTLDQLLRLLVHAPGLTVLGTGSFMQELTPRQCEEIETAFLNCKNLQVLSGLWEANALYLPLVYGACGGLTFLDLTNAPIESAEFEKLLSHCPHLRRLWVVDTVRDEGLEAVGPNCPFLEELRVLPSDPYNQDNLEGVSETGLLAVSRTCPRLHYILYFCHRMTNAAVVSAVRSCPGFTHFRLCIMTPRQPDYVTGLPMDEAFAAVAKTCTGLKRLSVSGLLTDMTFEYIGNYAKNLETLSVAFADGTDWGMQCVLDGCPRLRKLEIRDSQFGNTALLAGREMYGSMRSLWMSGCLVTLDGCQALADANPGLNVEVIMDEYEMGHAEKVYVYRTVAGPRKDAPPFVLTV</sequence>
<dbReference type="EMBL" id="CACSLK010030184">
    <property type="protein sequence ID" value="CAA0835976.1"/>
    <property type="molecule type" value="Genomic_DNA"/>
</dbReference>
<feature type="domain" description="COI1 F-box" evidence="1">
    <location>
        <begin position="17"/>
        <end position="54"/>
    </location>
</feature>
<evidence type="ECO:0000313" key="4">
    <source>
        <dbReference type="Proteomes" id="UP001153555"/>
    </source>
</evidence>
<dbReference type="PANTHER" id="PTHR16134:SF148">
    <property type="entry name" value="S-PHASE KINASE-ASSOCIATED PROTEIN 2, ISOFORM A"/>
    <property type="match status" value="1"/>
</dbReference>
<proteinExistence type="predicted"/>
<dbReference type="InterPro" id="IPR041567">
    <property type="entry name" value="COI1_F-box"/>
</dbReference>
<dbReference type="InterPro" id="IPR041101">
    <property type="entry name" value="Transp_inhibit"/>
</dbReference>
<dbReference type="SMART" id="SM00367">
    <property type="entry name" value="LRR_CC"/>
    <property type="match status" value="4"/>
</dbReference>
<keyword evidence="4" id="KW-1185">Reference proteome</keyword>
<evidence type="ECO:0000313" key="3">
    <source>
        <dbReference type="EMBL" id="CAA0835976.1"/>
    </source>
</evidence>
<dbReference type="InterPro" id="IPR032675">
    <property type="entry name" value="LRR_dom_sf"/>
</dbReference>
<dbReference type="GO" id="GO:0031146">
    <property type="term" value="P:SCF-dependent proteasomal ubiquitin-dependent protein catabolic process"/>
    <property type="evidence" value="ECO:0007669"/>
    <property type="project" value="TreeGrafter"/>
</dbReference>
<comment type="caution">
    <text evidence="3">The sequence shown here is derived from an EMBL/GenBank/DDBJ whole genome shotgun (WGS) entry which is preliminary data.</text>
</comment>
<dbReference type="PANTHER" id="PTHR16134">
    <property type="entry name" value="F-BOX/TPR REPEAT PROTEIN POF3"/>
    <property type="match status" value="1"/>
</dbReference>
<dbReference type="SUPFAM" id="SSF52047">
    <property type="entry name" value="RNI-like"/>
    <property type="match status" value="1"/>
</dbReference>
<dbReference type="InterPro" id="IPR006553">
    <property type="entry name" value="Leu-rich_rpt_Cys-con_subtyp"/>
</dbReference>
<dbReference type="Gene3D" id="1.20.1280.50">
    <property type="match status" value="1"/>
</dbReference>
<dbReference type="Proteomes" id="UP001153555">
    <property type="component" value="Unassembled WGS sequence"/>
</dbReference>
<dbReference type="Pfam" id="PF18511">
    <property type="entry name" value="F-box_5"/>
    <property type="match status" value="1"/>
</dbReference>
<dbReference type="Pfam" id="PF18791">
    <property type="entry name" value="Transp_inhibit"/>
    <property type="match status" value="1"/>
</dbReference>
<dbReference type="AlphaFoldDB" id="A0A9N7NNV5"/>
<name>A0A9N7NNV5_STRHE</name>
<dbReference type="FunFam" id="1.20.1280.50:FF:000006">
    <property type="entry name" value="Transport inhibitor response 1"/>
    <property type="match status" value="1"/>
</dbReference>
<gene>
    <name evidence="3" type="ORF">SHERM_03115</name>
</gene>
<evidence type="ECO:0000259" key="1">
    <source>
        <dbReference type="Pfam" id="PF18511"/>
    </source>
</evidence>